<dbReference type="Gene3D" id="2.120.10.30">
    <property type="entry name" value="TolB, C-terminal domain"/>
    <property type="match status" value="1"/>
</dbReference>
<dbReference type="SUPFAM" id="SSF63829">
    <property type="entry name" value="Calcium-dependent phosphotriesterase"/>
    <property type="match status" value="1"/>
</dbReference>
<dbReference type="InterPro" id="IPR009056">
    <property type="entry name" value="Cyt_c-like_dom"/>
</dbReference>
<evidence type="ECO:0000259" key="5">
    <source>
        <dbReference type="PROSITE" id="PS51007"/>
    </source>
</evidence>
<dbReference type="GO" id="GO:0046872">
    <property type="term" value="F:metal ion binding"/>
    <property type="evidence" value="ECO:0007669"/>
    <property type="project" value="UniProtKB-KW"/>
</dbReference>
<organism evidence="6 7">
    <name type="scientific">Thermoflexibacter ruber</name>
    <dbReference type="NCBI Taxonomy" id="1003"/>
    <lineage>
        <taxon>Bacteria</taxon>
        <taxon>Pseudomonadati</taxon>
        <taxon>Bacteroidota</taxon>
        <taxon>Cytophagia</taxon>
        <taxon>Cytophagales</taxon>
        <taxon>Thermoflexibacteraceae</taxon>
        <taxon>Thermoflexibacter</taxon>
    </lineage>
</organism>
<dbReference type="Proteomes" id="UP000199513">
    <property type="component" value="Unassembled WGS sequence"/>
</dbReference>
<protein>
    <submittedName>
        <fullName evidence="6">Putative membrane-bound dehydrogenase domain-containing protein</fullName>
    </submittedName>
</protein>
<dbReference type="InterPro" id="IPR013427">
    <property type="entry name" value="Haem-bd_dom_put"/>
</dbReference>
<dbReference type="STRING" id="1003.SAMN04488541_101680"/>
<evidence type="ECO:0000256" key="2">
    <source>
        <dbReference type="ARBA" id="ARBA00022723"/>
    </source>
</evidence>
<evidence type="ECO:0000256" key="3">
    <source>
        <dbReference type="ARBA" id="ARBA00023004"/>
    </source>
</evidence>
<dbReference type="InterPro" id="IPR036909">
    <property type="entry name" value="Cyt_c-like_dom_sf"/>
</dbReference>
<dbReference type="SUPFAM" id="SSF46626">
    <property type="entry name" value="Cytochrome c"/>
    <property type="match status" value="1"/>
</dbReference>
<dbReference type="OrthoDB" id="9808161at2"/>
<reference evidence="6 7" key="1">
    <citation type="submission" date="2016-10" db="EMBL/GenBank/DDBJ databases">
        <authorList>
            <person name="de Groot N.N."/>
        </authorList>
    </citation>
    <scope>NUCLEOTIDE SEQUENCE [LARGE SCALE GENOMIC DNA]</scope>
    <source>
        <strain>GEY</strain>
        <strain evidence="7">DSM 9560</strain>
    </source>
</reference>
<dbReference type="PANTHER" id="PTHR33546">
    <property type="entry name" value="LARGE, MULTIFUNCTIONAL SECRETED PROTEIN-RELATED"/>
    <property type="match status" value="1"/>
</dbReference>
<dbReference type="InterPro" id="IPR011042">
    <property type="entry name" value="6-blade_b-propeller_TolB-like"/>
</dbReference>
<keyword evidence="7" id="KW-1185">Reference proteome</keyword>
<keyword evidence="3 4" id="KW-0408">Iron</keyword>
<dbReference type="InterPro" id="IPR016024">
    <property type="entry name" value="ARM-type_fold"/>
</dbReference>
<dbReference type="Gene3D" id="1.10.760.10">
    <property type="entry name" value="Cytochrome c-like domain"/>
    <property type="match status" value="1"/>
</dbReference>
<dbReference type="SUPFAM" id="SSF48371">
    <property type="entry name" value="ARM repeat"/>
    <property type="match status" value="1"/>
</dbReference>
<dbReference type="AlphaFoldDB" id="A0A1I2G524"/>
<feature type="domain" description="Cytochrome c" evidence="5">
    <location>
        <begin position="895"/>
        <end position="1029"/>
    </location>
</feature>
<gene>
    <name evidence="6" type="ORF">SAMN04488541_101680</name>
</gene>
<dbReference type="NCBIfam" id="TIGR02604">
    <property type="entry name" value="Piru_Ver_Nterm"/>
    <property type="match status" value="1"/>
</dbReference>
<dbReference type="NCBIfam" id="TIGR02603">
    <property type="entry name" value="CxxCH_TIGR02603"/>
    <property type="match status" value="1"/>
</dbReference>
<dbReference type="GO" id="GO:0009055">
    <property type="term" value="F:electron transfer activity"/>
    <property type="evidence" value="ECO:0007669"/>
    <property type="project" value="InterPro"/>
</dbReference>
<dbReference type="PANTHER" id="PTHR33546:SF1">
    <property type="entry name" value="LARGE, MULTIFUNCTIONAL SECRETED PROTEIN"/>
    <property type="match status" value="1"/>
</dbReference>
<dbReference type="InterPro" id="IPR055557">
    <property type="entry name" value="DUF7133"/>
</dbReference>
<dbReference type="Gene3D" id="1.25.10.10">
    <property type="entry name" value="Leucine-rich Repeat Variant"/>
    <property type="match status" value="1"/>
</dbReference>
<dbReference type="InterPro" id="IPR013428">
    <property type="entry name" value="Membrane-bound_put_N"/>
</dbReference>
<dbReference type="Pfam" id="PF23500">
    <property type="entry name" value="DUF7133"/>
    <property type="match status" value="1"/>
</dbReference>
<dbReference type="GO" id="GO:0020037">
    <property type="term" value="F:heme binding"/>
    <property type="evidence" value="ECO:0007669"/>
    <property type="project" value="InterPro"/>
</dbReference>
<name>A0A1I2G524_9BACT</name>
<sequence>MRFLFTTFLFLLVICLFSCENKSQKQAKRPLSPELQKALADFEIAEDFEIELFAAEPLIADPIAMEVDANGKVYVVEMHGYPLEKSGTGKVKMLIDTDSDSYPDQSTIFADSLVLPTGIMAWKNGVIVTDPPHVWYLEDSNGDNKADIKKILLTGFALSNPQHNLNNPIFGLDNWIYMAHESSITPIIYKEEFGDEGTEIYFPNRPEPRLPQNANGRNVRFKPDTYDLEMLSGESQFGQTFDEFGHHILTSNAHHLFHEVIADRYLRRNPTLLVADATQSMPDHGDACEIYPITQNPEHQLLTDVGVVTSSCGVTWYLGGLFPEKYKNMTFIAEPVHNLVHADIIENNGTSFIASRAFEKKEFLASKDAWFRPVNFYVAPDGALYVIDYYRQIVEHPEWMAEDMGKSDKLYNGTDKGRIYRVFPKNTKTLPKFEPLTKLNDKKLVELLKSPNIWYRRTAQRLLLDRKNVEAVPLLKEIIKKNESAESVVHALWTLEGLEVFEEEILKWALKNENAGVRENAIKIVEYELNKKLKAGAGVTKAYVYQLLDIDNLKNDPSPKVRYQLLCTLGFFNDEQSLQVRNELLVKDIEDKWVHYAALSAAQGTEIEVFDFAVKNLTHQPSEGKALLFANVSALIGLGDDQEKISQLMQKIMQNPAQENAWWQAASLEGLSKTLAYKYRKSENGKNTSFSNSNIFENEKKLLLSNLGIVKTTDLGKAILNLLEIIGLPDANTCDPFVSNALAVLNDKNADEGRKALAIGLLALMQPEKYMSQIQQVINPQSPIDIQKIAMQALSKTKGTTVCSFLVQEWRNFTPEVKEEAIEVFMKNRERTFFLLTALERKQIPTTAIAWHNQVRLMNNDDVSIRKKARSVLASNESNKVEILEKYKNAFDEKGNEVNGLKIYNTYCAQCHQISGKLGKNIGPDLGTLRNRQPLSIALEILLPSNSIADGYEYWAVTKQNGDRIYGIISTETATAITLKDLAGKETVIPRNEIAKLSASNTSIMPTGFEQSINPQDMNDLVSFIKSYRE</sequence>
<proteinExistence type="predicted"/>
<evidence type="ECO:0000256" key="4">
    <source>
        <dbReference type="PROSITE-ProRule" id="PRU00433"/>
    </source>
</evidence>
<dbReference type="EMBL" id="FONY01000016">
    <property type="protein sequence ID" value="SFF12080.1"/>
    <property type="molecule type" value="Genomic_DNA"/>
</dbReference>
<keyword evidence="1 4" id="KW-0349">Heme</keyword>
<accession>A0A1I2G524</accession>
<evidence type="ECO:0000313" key="7">
    <source>
        <dbReference type="Proteomes" id="UP000199513"/>
    </source>
</evidence>
<evidence type="ECO:0000256" key="1">
    <source>
        <dbReference type="ARBA" id="ARBA00022617"/>
    </source>
</evidence>
<evidence type="ECO:0000313" key="6">
    <source>
        <dbReference type="EMBL" id="SFF12080.1"/>
    </source>
</evidence>
<dbReference type="InterPro" id="IPR011989">
    <property type="entry name" value="ARM-like"/>
</dbReference>
<dbReference type="PROSITE" id="PS51007">
    <property type="entry name" value="CYTC"/>
    <property type="match status" value="1"/>
</dbReference>
<keyword evidence="2 4" id="KW-0479">Metal-binding</keyword>